<feature type="transmembrane region" description="Helical" evidence="6">
    <location>
        <begin position="327"/>
        <end position="347"/>
    </location>
</feature>
<evidence type="ECO:0000313" key="7">
    <source>
        <dbReference type="EMBL" id="VAW84024.1"/>
    </source>
</evidence>
<feature type="transmembrane region" description="Helical" evidence="6">
    <location>
        <begin position="54"/>
        <end position="73"/>
    </location>
</feature>
<proteinExistence type="predicted"/>
<dbReference type="EMBL" id="UOFP01000022">
    <property type="protein sequence ID" value="VAW84024.1"/>
    <property type="molecule type" value="Genomic_DNA"/>
</dbReference>
<dbReference type="PANTHER" id="PTHR42770:SF11">
    <property type="entry name" value="INNER MEMBRANE TRANSPORT PROTEIN YBAT"/>
    <property type="match status" value="1"/>
</dbReference>
<organism evidence="7">
    <name type="scientific">hydrothermal vent metagenome</name>
    <dbReference type="NCBI Taxonomy" id="652676"/>
    <lineage>
        <taxon>unclassified sequences</taxon>
        <taxon>metagenomes</taxon>
        <taxon>ecological metagenomes</taxon>
    </lineage>
</organism>
<feature type="transmembrane region" description="Helical" evidence="6">
    <location>
        <begin position="204"/>
        <end position="223"/>
    </location>
</feature>
<feature type="transmembrane region" description="Helical" evidence="6">
    <location>
        <begin position="138"/>
        <end position="156"/>
    </location>
</feature>
<dbReference type="InterPro" id="IPR050367">
    <property type="entry name" value="APC_superfamily"/>
</dbReference>
<accession>A0A3B0ZRH3</accession>
<gene>
    <name evidence="7" type="ORF">MNBD_GAMMA18-2059</name>
</gene>
<dbReference type="PANTHER" id="PTHR42770">
    <property type="entry name" value="AMINO ACID TRANSPORTER-RELATED"/>
    <property type="match status" value="1"/>
</dbReference>
<evidence type="ECO:0000256" key="1">
    <source>
        <dbReference type="ARBA" id="ARBA00004651"/>
    </source>
</evidence>
<feature type="transmembrane region" description="Helical" evidence="6">
    <location>
        <begin position="235"/>
        <end position="258"/>
    </location>
</feature>
<evidence type="ECO:0000256" key="2">
    <source>
        <dbReference type="ARBA" id="ARBA00022475"/>
    </source>
</evidence>
<dbReference type="GO" id="GO:0005886">
    <property type="term" value="C:plasma membrane"/>
    <property type="evidence" value="ECO:0007669"/>
    <property type="project" value="UniProtKB-SubCell"/>
</dbReference>
<dbReference type="Gene3D" id="1.20.1740.10">
    <property type="entry name" value="Amino acid/polyamine transporter I"/>
    <property type="match status" value="1"/>
</dbReference>
<evidence type="ECO:0000256" key="5">
    <source>
        <dbReference type="ARBA" id="ARBA00023136"/>
    </source>
</evidence>
<sequence>MLANKKTITTSIPGNKKKMGLWQVVALAVGTMVGASIFSIFGLGARLAGPNLPLVFVLSGIVALLVAYSYATLGSRIISDAGPIEFILKGMGDNLLTGALSFLFWLTYVVSIALFAKGFASYLLPLIQIQPSLLSKDIAEAGVVLAFLMLGLLGSSAVGKAELVIVIIKLSILGLFVVLGVWSIKPYLITPSFTPSAVTGSVNAIAIFFLSYMGFGLVTNASEHMINPEKNVPRAIYLSIFIVSIVYILVSLVAVGNLSLPELIKAEDNALAVAAEPFLGQTGFLLISLGALFSIASALNATLFGGANVAYALARDGELPRKFNHKLWFGSNEGLYFTAALGIAFALTFNLNGIASITSGVFMVIYLFVLHSHWKLKDQYGGNALIIASGFVVVASVFLLLLVYQWHTNRSSFYGTFIVLSGSLLVEIVYRGMTQREFILRELSLLKRSEN</sequence>
<feature type="transmembrane region" description="Helical" evidence="6">
    <location>
        <begin position="412"/>
        <end position="430"/>
    </location>
</feature>
<keyword evidence="2" id="KW-1003">Cell membrane</keyword>
<evidence type="ECO:0000256" key="3">
    <source>
        <dbReference type="ARBA" id="ARBA00022692"/>
    </source>
</evidence>
<reference evidence="7" key="1">
    <citation type="submission" date="2018-06" db="EMBL/GenBank/DDBJ databases">
        <authorList>
            <person name="Zhirakovskaya E."/>
        </authorList>
    </citation>
    <scope>NUCLEOTIDE SEQUENCE</scope>
</reference>
<evidence type="ECO:0000256" key="4">
    <source>
        <dbReference type="ARBA" id="ARBA00022989"/>
    </source>
</evidence>
<feature type="non-terminal residue" evidence="7">
    <location>
        <position position="451"/>
    </location>
</feature>
<dbReference type="PIRSF" id="PIRSF006060">
    <property type="entry name" value="AA_transporter"/>
    <property type="match status" value="1"/>
</dbReference>
<dbReference type="AlphaFoldDB" id="A0A3B0ZRH3"/>
<dbReference type="Pfam" id="PF13520">
    <property type="entry name" value="AA_permease_2"/>
    <property type="match status" value="1"/>
</dbReference>
<feature type="transmembrane region" description="Helical" evidence="6">
    <location>
        <begin position="353"/>
        <end position="372"/>
    </location>
</feature>
<feature type="transmembrane region" description="Helical" evidence="6">
    <location>
        <begin position="278"/>
        <end position="306"/>
    </location>
</feature>
<feature type="transmembrane region" description="Helical" evidence="6">
    <location>
        <begin position="21"/>
        <end position="42"/>
    </location>
</feature>
<keyword evidence="5 6" id="KW-0472">Membrane</keyword>
<feature type="transmembrane region" description="Helical" evidence="6">
    <location>
        <begin position="384"/>
        <end position="406"/>
    </location>
</feature>
<keyword evidence="3 6" id="KW-0812">Transmembrane</keyword>
<feature type="transmembrane region" description="Helical" evidence="6">
    <location>
        <begin position="163"/>
        <end position="184"/>
    </location>
</feature>
<feature type="transmembrane region" description="Helical" evidence="6">
    <location>
        <begin position="94"/>
        <end position="118"/>
    </location>
</feature>
<comment type="subcellular location">
    <subcellularLocation>
        <location evidence="1">Cell membrane</location>
        <topology evidence="1">Multi-pass membrane protein</topology>
    </subcellularLocation>
</comment>
<name>A0A3B0ZRH3_9ZZZZ</name>
<protein>
    <submittedName>
        <fullName evidence="7">Uncharacterized amino acid permease, GabP family</fullName>
    </submittedName>
</protein>
<evidence type="ECO:0000256" key="6">
    <source>
        <dbReference type="SAM" id="Phobius"/>
    </source>
</evidence>
<dbReference type="InterPro" id="IPR002293">
    <property type="entry name" value="AA/rel_permease1"/>
</dbReference>
<dbReference type="GO" id="GO:0022857">
    <property type="term" value="F:transmembrane transporter activity"/>
    <property type="evidence" value="ECO:0007669"/>
    <property type="project" value="InterPro"/>
</dbReference>
<keyword evidence="4 6" id="KW-1133">Transmembrane helix</keyword>